<feature type="domain" description="Plant heme peroxidase family profile" evidence="16">
    <location>
        <begin position="153"/>
        <end position="343"/>
    </location>
</feature>
<dbReference type="GO" id="GO:0034599">
    <property type="term" value="P:cellular response to oxidative stress"/>
    <property type="evidence" value="ECO:0007669"/>
    <property type="project" value="EnsemblFungi"/>
</dbReference>
<dbReference type="InterPro" id="IPR002207">
    <property type="entry name" value="Peroxidase_I"/>
</dbReference>
<keyword evidence="8" id="KW-0809">Transit peptide</keyword>
<keyword evidence="14" id="KW-0732">Signal</keyword>
<dbReference type="EC" id="1.11.1.-" evidence="14"/>
<dbReference type="OrthoDB" id="2859658at2759"/>
<name>A7TFJ5_VANPO</name>
<evidence type="ECO:0000256" key="1">
    <source>
        <dbReference type="ARBA" id="ARBA00003917"/>
    </source>
</evidence>
<evidence type="ECO:0000256" key="5">
    <source>
        <dbReference type="ARBA" id="ARBA00022559"/>
    </source>
</evidence>
<comment type="similarity">
    <text evidence="4">Belongs to the peroxidase family. Cytochrome c peroxidase subfamily.</text>
</comment>
<comment type="subunit">
    <text evidence="12">Forms a one-to-one complex with cytochrome c.</text>
</comment>
<dbReference type="HOGENOM" id="CLU_036959_1_1_1"/>
<dbReference type="GO" id="GO:0005758">
    <property type="term" value="C:mitochondrial intermembrane space"/>
    <property type="evidence" value="ECO:0007669"/>
    <property type="project" value="UniProtKB-SubCell"/>
</dbReference>
<evidence type="ECO:0000256" key="7">
    <source>
        <dbReference type="ARBA" id="ARBA00022723"/>
    </source>
</evidence>
<evidence type="ECO:0000256" key="10">
    <source>
        <dbReference type="ARBA" id="ARBA00023004"/>
    </source>
</evidence>
<dbReference type="GO" id="GO:0046872">
    <property type="term" value="F:metal ion binding"/>
    <property type="evidence" value="ECO:0007669"/>
    <property type="project" value="UniProtKB-UniRule"/>
</dbReference>
<dbReference type="GO" id="GO:0042744">
    <property type="term" value="P:hydrogen peroxide catabolic process"/>
    <property type="evidence" value="ECO:0007669"/>
    <property type="project" value="TreeGrafter"/>
</dbReference>
<dbReference type="GeneID" id="5547335"/>
<comment type="catalytic activity">
    <reaction evidence="13">
        <text>2 Fe(II)-[cytochrome c] + H2O2 + 2 H(+) = 2 Fe(III)-[cytochrome c] + 2 H2O</text>
        <dbReference type="Rhea" id="RHEA:16581"/>
        <dbReference type="Rhea" id="RHEA-COMP:10350"/>
        <dbReference type="Rhea" id="RHEA-COMP:14399"/>
        <dbReference type="ChEBI" id="CHEBI:15377"/>
        <dbReference type="ChEBI" id="CHEBI:15378"/>
        <dbReference type="ChEBI" id="CHEBI:16240"/>
        <dbReference type="ChEBI" id="CHEBI:29033"/>
        <dbReference type="ChEBI" id="CHEBI:29034"/>
        <dbReference type="EC" id="1.11.1.5"/>
    </reaction>
</comment>
<dbReference type="PRINTS" id="PR00459">
    <property type="entry name" value="ASPEROXIDASE"/>
</dbReference>
<dbReference type="InterPro" id="IPR002016">
    <property type="entry name" value="Haem_peroxidase"/>
</dbReference>
<proteinExistence type="inferred from homology"/>
<evidence type="ECO:0000256" key="8">
    <source>
        <dbReference type="ARBA" id="ARBA00022946"/>
    </source>
</evidence>
<keyword evidence="10" id="KW-0408">Iron</keyword>
<dbReference type="GO" id="GO:0005759">
    <property type="term" value="C:mitochondrial matrix"/>
    <property type="evidence" value="ECO:0007669"/>
    <property type="project" value="UniProtKB-SubCell"/>
</dbReference>
<dbReference type="PRINTS" id="PR00458">
    <property type="entry name" value="PEROXIDASE"/>
</dbReference>
<keyword evidence="7" id="KW-0479">Metal-binding</keyword>
<keyword evidence="9 14" id="KW-0560">Oxidoreductase</keyword>
<dbReference type="AlphaFoldDB" id="A7TFJ5"/>
<dbReference type="EMBL" id="DS480383">
    <property type="protein sequence ID" value="EDO19009.1"/>
    <property type="molecule type" value="Genomic_DNA"/>
</dbReference>
<gene>
    <name evidence="17" type="ORF">Kpol_2002p80</name>
</gene>
<organism evidence="18">
    <name type="scientific">Vanderwaltozyma polyspora (strain ATCC 22028 / DSM 70294 / BCRC 21397 / CBS 2163 / NBRC 10782 / NRRL Y-8283 / UCD 57-17)</name>
    <name type="common">Kluyveromyces polysporus</name>
    <dbReference type="NCBI Taxonomy" id="436907"/>
    <lineage>
        <taxon>Eukaryota</taxon>
        <taxon>Fungi</taxon>
        <taxon>Dikarya</taxon>
        <taxon>Ascomycota</taxon>
        <taxon>Saccharomycotina</taxon>
        <taxon>Saccharomycetes</taxon>
        <taxon>Saccharomycetales</taxon>
        <taxon>Saccharomycetaceae</taxon>
        <taxon>Vanderwaltozyma</taxon>
    </lineage>
</organism>
<comment type="subcellular location">
    <subcellularLocation>
        <location evidence="3">Mitochondrion intermembrane space</location>
    </subcellularLocation>
    <subcellularLocation>
        <location evidence="2">Mitochondrion matrix</location>
    </subcellularLocation>
</comment>
<dbReference type="PROSITE" id="PS00436">
    <property type="entry name" value="PEROXIDASE_2"/>
    <property type="match status" value="1"/>
</dbReference>
<dbReference type="GO" id="GO:0004130">
    <property type="term" value="F:cytochrome-c peroxidase activity"/>
    <property type="evidence" value="ECO:0007669"/>
    <property type="project" value="UniProtKB-EC"/>
</dbReference>
<dbReference type="InterPro" id="IPR019794">
    <property type="entry name" value="Peroxidases_AS"/>
</dbReference>
<sequence>MATRLFTKRSYWLAAAAATTATAAVSFNYNADNNPFNRNSGNAKKVGVLTSAVAGLNVAIPNKSKSIKDYQNVYNDIAEKIREEDEFDNYIGYGPILVRIAWHSSGTFDKNNMTGGSFGGTMRFKKEINDPSNAGLKQADEFLAPIYKKHSWISHGDLYTLAGVTAVQEAQGPKIPWRPGRVDQPENTTPENGRLPDATGDSSYVRNYFGRFGFNDTEIVALIGAHCLGKTHLENSGFEGPWGAASNVFSNEFFVNLLNENWKLQKNAAGNEQYDSPKGYMMLPADFALRQDNKFLKLVKAYANDQDLFFNDFAKAYVKLLESGIHFPADQKPFIFKTLDEQE</sequence>
<dbReference type="RefSeq" id="XP_001646867.1">
    <property type="nucleotide sequence ID" value="XM_001646817.1"/>
</dbReference>
<dbReference type="GO" id="GO:0020037">
    <property type="term" value="F:heme binding"/>
    <property type="evidence" value="ECO:0007669"/>
    <property type="project" value="UniProtKB-UniRule"/>
</dbReference>
<dbReference type="InterPro" id="IPR044831">
    <property type="entry name" value="Ccp1-like"/>
</dbReference>
<dbReference type="PhylomeDB" id="A7TFJ5"/>
<evidence type="ECO:0000313" key="17">
    <source>
        <dbReference type="EMBL" id="EDO19009.1"/>
    </source>
</evidence>
<keyword evidence="5 14" id="KW-0575">Peroxidase</keyword>
<evidence type="ECO:0000256" key="9">
    <source>
        <dbReference type="ARBA" id="ARBA00023002"/>
    </source>
</evidence>
<feature type="region of interest" description="Disordered" evidence="15">
    <location>
        <begin position="174"/>
        <end position="199"/>
    </location>
</feature>
<dbReference type="PANTHER" id="PTHR31356">
    <property type="entry name" value="THYLAKOID LUMENAL 29 KDA PROTEIN, CHLOROPLASTIC-RELATED"/>
    <property type="match status" value="1"/>
</dbReference>
<dbReference type="InParanoid" id="A7TFJ5"/>
<evidence type="ECO:0000256" key="13">
    <source>
        <dbReference type="ARBA" id="ARBA00049265"/>
    </source>
</evidence>
<evidence type="ECO:0000256" key="12">
    <source>
        <dbReference type="ARBA" id="ARBA00038574"/>
    </source>
</evidence>
<evidence type="ECO:0000313" key="18">
    <source>
        <dbReference type="Proteomes" id="UP000000267"/>
    </source>
</evidence>
<comment type="function">
    <text evidence="1">Destroys radicals which are normally produced within the cells and which are toxic to biological systems.</text>
</comment>
<dbReference type="Proteomes" id="UP000000267">
    <property type="component" value="Unassembled WGS sequence"/>
</dbReference>
<keyword evidence="6" id="KW-0349">Heme</keyword>
<keyword evidence="18" id="KW-1185">Reference proteome</keyword>
<dbReference type="SUPFAM" id="SSF48113">
    <property type="entry name" value="Heme-dependent peroxidases"/>
    <property type="match status" value="1"/>
</dbReference>
<feature type="signal peptide" evidence="14">
    <location>
        <begin position="1"/>
        <end position="24"/>
    </location>
</feature>
<evidence type="ECO:0000256" key="4">
    <source>
        <dbReference type="ARBA" id="ARBA00005997"/>
    </source>
</evidence>
<dbReference type="Gene3D" id="1.10.420.10">
    <property type="entry name" value="Peroxidase, domain 2"/>
    <property type="match status" value="1"/>
</dbReference>
<evidence type="ECO:0000256" key="2">
    <source>
        <dbReference type="ARBA" id="ARBA00004305"/>
    </source>
</evidence>
<dbReference type="PANTHER" id="PTHR31356:SF58">
    <property type="entry name" value="CYTOCHROME C PEROXIDASE, MITOCHONDRIAL"/>
    <property type="match status" value="1"/>
</dbReference>
<evidence type="ECO:0000256" key="3">
    <source>
        <dbReference type="ARBA" id="ARBA00004569"/>
    </source>
</evidence>
<dbReference type="FunCoup" id="A7TFJ5">
    <property type="interactions" value="96"/>
</dbReference>
<dbReference type="KEGG" id="vpo:Kpol_2002p80"/>
<evidence type="ECO:0000256" key="14">
    <source>
        <dbReference type="RuleBase" id="RU363051"/>
    </source>
</evidence>
<evidence type="ECO:0000256" key="11">
    <source>
        <dbReference type="ARBA" id="ARBA00023128"/>
    </source>
</evidence>
<keyword evidence="11" id="KW-0496">Mitochondrion</keyword>
<accession>A7TFJ5</accession>
<reference evidence="17 18" key="1">
    <citation type="journal article" date="2007" name="Proc. Natl. Acad. Sci. U.S.A.">
        <title>Independent sorting-out of thousands of duplicated gene pairs in two yeast species descended from a whole-genome duplication.</title>
        <authorList>
            <person name="Scannell D.R."/>
            <person name="Frank A.C."/>
            <person name="Conant G.C."/>
            <person name="Byrne K.P."/>
            <person name="Woolfit M."/>
            <person name="Wolfe K.H."/>
        </authorList>
    </citation>
    <scope>NUCLEOTIDE SEQUENCE [LARGE SCALE GENOMIC DNA]</scope>
    <source>
        <strain evidence="18">ATCC 22028 / DSM 70294 / BCRC 21397 / CBS 2163 / NBRC 10782 / NRRL Y-8283 / UCD 57-17</strain>
    </source>
</reference>
<dbReference type="OMA" id="QRKWNGP"/>
<evidence type="ECO:0000256" key="6">
    <source>
        <dbReference type="ARBA" id="ARBA00022617"/>
    </source>
</evidence>
<dbReference type="Gene3D" id="1.10.520.10">
    <property type="match status" value="1"/>
</dbReference>
<dbReference type="InterPro" id="IPR010255">
    <property type="entry name" value="Haem_peroxidase_sf"/>
</dbReference>
<protein>
    <recommendedName>
        <fullName evidence="14">Peroxidase</fullName>
        <ecNumber evidence="14">1.11.1.-</ecNumber>
    </recommendedName>
</protein>
<evidence type="ECO:0000259" key="16">
    <source>
        <dbReference type="PROSITE" id="PS50873"/>
    </source>
</evidence>
<feature type="chain" id="PRO_5006990885" description="Peroxidase" evidence="14">
    <location>
        <begin position="25"/>
        <end position="343"/>
    </location>
</feature>
<dbReference type="eggNOG" id="ENOG502QR1E">
    <property type="taxonomic scope" value="Eukaryota"/>
</dbReference>
<dbReference type="STRING" id="436907.A7TFJ5"/>
<dbReference type="Pfam" id="PF00141">
    <property type="entry name" value="peroxidase"/>
    <property type="match status" value="1"/>
</dbReference>
<evidence type="ECO:0000256" key="15">
    <source>
        <dbReference type="SAM" id="MobiDB-lite"/>
    </source>
</evidence>
<dbReference type="PROSITE" id="PS50873">
    <property type="entry name" value="PEROXIDASE_4"/>
    <property type="match status" value="1"/>
</dbReference>
<dbReference type="FunFam" id="1.10.520.10:FF:000005">
    <property type="entry name" value="Cytochrome c peroxidase"/>
    <property type="match status" value="1"/>
</dbReference>
<dbReference type="GO" id="GO:0000302">
    <property type="term" value="P:response to reactive oxygen species"/>
    <property type="evidence" value="ECO:0007669"/>
    <property type="project" value="TreeGrafter"/>
</dbReference>